<evidence type="ECO:0000313" key="13">
    <source>
        <dbReference type="EMBL" id="SDD95771.1"/>
    </source>
</evidence>
<dbReference type="RefSeq" id="WP_200781897.1">
    <property type="nucleotide sequence ID" value="NZ_FNAF01000011.1"/>
</dbReference>
<dbReference type="InterPro" id="IPR049312">
    <property type="entry name" value="GIDA_C_N"/>
</dbReference>
<comment type="similarity">
    <text evidence="3 11">Belongs to the MnmG family.</text>
</comment>
<proteinExistence type="inferred from homology"/>
<dbReference type="EMBL" id="FNAF01000011">
    <property type="protein sequence ID" value="SDD95771.1"/>
    <property type="molecule type" value="Genomic_DNA"/>
</dbReference>
<dbReference type="InterPro" id="IPR002218">
    <property type="entry name" value="MnmG-rel"/>
</dbReference>
<dbReference type="PANTHER" id="PTHR11806:SF0">
    <property type="entry name" value="PROTEIN MTO1 HOMOLOG, MITOCHONDRIAL"/>
    <property type="match status" value="1"/>
</dbReference>
<evidence type="ECO:0000256" key="2">
    <source>
        <dbReference type="ARBA" id="ARBA00003717"/>
    </source>
</evidence>
<comment type="cofactor">
    <cofactor evidence="1 11">
        <name>FAD</name>
        <dbReference type="ChEBI" id="CHEBI:57692"/>
    </cofactor>
</comment>
<dbReference type="Pfam" id="PF21680">
    <property type="entry name" value="GIDA_C_1st"/>
    <property type="match status" value="1"/>
</dbReference>
<keyword evidence="8 11" id="KW-0520">NAD</keyword>
<dbReference type="FunFam" id="1.10.150.570:FF:000001">
    <property type="entry name" value="tRNA uridine 5-carboxymethylaminomethyl modification enzyme MnmG"/>
    <property type="match status" value="1"/>
</dbReference>
<dbReference type="SUPFAM" id="SSF51905">
    <property type="entry name" value="FAD/NAD(P)-binding domain"/>
    <property type="match status" value="1"/>
</dbReference>
<evidence type="ECO:0000256" key="1">
    <source>
        <dbReference type="ARBA" id="ARBA00001974"/>
    </source>
</evidence>
<dbReference type="Proteomes" id="UP000198995">
    <property type="component" value="Unassembled WGS sequence"/>
</dbReference>
<dbReference type="Gene3D" id="3.50.50.60">
    <property type="entry name" value="FAD/NAD(P)-binding domain"/>
    <property type="match status" value="2"/>
</dbReference>
<dbReference type="InterPro" id="IPR047001">
    <property type="entry name" value="MnmG_C_subdom"/>
</dbReference>
<dbReference type="NCBIfam" id="TIGR00136">
    <property type="entry name" value="mnmG_gidA"/>
    <property type="match status" value="1"/>
</dbReference>
<dbReference type="InterPro" id="IPR026904">
    <property type="entry name" value="MnmG_C"/>
</dbReference>
<feature type="domain" description="tRNA uridine 5-carboxymethylaminomethyl modification enzyme C-terminal subdomain" evidence="12">
    <location>
        <begin position="549"/>
        <end position="620"/>
    </location>
</feature>
<evidence type="ECO:0000256" key="7">
    <source>
        <dbReference type="ARBA" id="ARBA00022827"/>
    </source>
</evidence>
<dbReference type="HAMAP" id="MF_00129">
    <property type="entry name" value="MnmG_GidA"/>
    <property type="match status" value="1"/>
</dbReference>
<dbReference type="InterPro" id="IPR040131">
    <property type="entry name" value="MnmG_N"/>
</dbReference>
<dbReference type="AlphaFoldDB" id="A0A1G6YZP9"/>
<reference evidence="13 14" key="1">
    <citation type="submission" date="2016-10" db="EMBL/GenBank/DDBJ databases">
        <authorList>
            <person name="de Groot N.N."/>
        </authorList>
    </citation>
    <scope>NUCLEOTIDE SEQUENCE [LARGE SCALE GENOMIC DNA]</scope>
    <source>
        <strain evidence="13 14">DSM 20475</strain>
    </source>
</reference>
<dbReference type="Pfam" id="PF13932">
    <property type="entry name" value="SAM_GIDA_C"/>
    <property type="match status" value="1"/>
</dbReference>
<gene>
    <name evidence="11" type="primary">mnmG</name>
    <name evidence="11" type="synonym">gidA</name>
    <name evidence="13" type="ORF">SAMN04489866_11133</name>
</gene>
<accession>A0A1G6YZP9</accession>
<evidence type="ECO:0000256" key="11">
    <source>
        <dbReference type="HAMAP-Rule" id="MF_00129"/>
    </source>
</evidence>
<comment type="subcellular location">
    <subcellularLocation>
        <location evidence="11">Cytoplasm</location>
    </subcellularLocation>
</comment>
<dbReference type="PANTHER" id="PTHR11806">
    <property type="entry name" value="GLUCOSE INHIBITED DIVISION PROTEIN A"/>
    <property type="match status" value="1"/>
</dbReference>
<protein>
    <recommendedName>
        <fullName evidence="4 11">tRNA uridine 5-carboxymethylaminomethyl modification enzyme MnmG</fullName>
    </recommendedName>
    <alternativeName>
        <fullName evidence="10 11">Glucose-inhibited division protein A</fullName>
    </alternativeName>
</protein>
<keyword evidence="5 11" id="KW-0285">Flavoprotein</keyword>
<evidence type="ECO:0000256" key="4">
    <source>
        <dbReference type="ARBA" id="ARBA00020461"/>
    </source>
</evidence>
<dbReference type="InterPro" id="IPR044920">
    <property type="entry name" value="MnmG_C_subdom_sf"/>
</dbReference>
<keyword evidence="6 11" id="KW-0819">tRNA processing</keyword>
<feature type="binding site" evidence="11">
    <location>
        <begin position="15"/>
        <end position="20"/>
    </location>
    <ligand>
        <name>FAD</name>
        <dbReference type="ChEBI" id="CHEBI:57692"/>
    </ligand>
</feature>
<keyword evidence="7 11" id="KW-0274">FAD</keyword>
<dbReference type="Gene3D" id="1.10.150.570">
    <property type="entry name" value="GidA associated domain, C-terminal subdomain"/>
    <property type="match status" value="1"/>
</dbReference>
<evidence type="ECO:0000256" key="8">
    <source>
        <dbReference type="ARBA" id="ARBA00023027"/>
    </source>
</evidence>
<evidence type="ECO:0000256" key="9">
    <source>
        <dbReference type="ARBA" id="ARBA00025948"/>
    </source>
</evidence>
<dbReference type="InterPro" id="IPR036188">
    <property type="entry name" value="FAD/NAD-bd_sf"/>
</dbReference>
<name>A0A1G6YZP9_PEPNI</name>
<evidence type="ECO:0000256" key="6">
    <source>
        <dbReference type="ARBA" id="ARBA00022694"/>
    </source>
</evidence>
<dbReference type="InterPro" id="IPR020595">
    <property type="entry name" value="MnmG-rel_CS"/>
</dbReference>
<dbReference type="GO" id="GO:0050660">
    <property type="term" value="F:flavin adenine dinucleotide binding"/>
    <property type="evidence" value="ECO:0007669"/>
    <property type="project" value="UniProtKB-UniRule"/>
</dbReference>
<dbReference type="Gene3D" id="1.10.10.1800">
    <property type="entry name" value="tRNA uridine 5-carboxymethylaminomethyl modification enzyme MnmG/GidA"/>
    <property type="match status" value="1"/>
</dbReference>
<evidence type="ECO:0000259" key="12">
    <source>
        <dbReference type="SMART" id="SM01228"/>
    </source>
</evidence>
<dbReference type="STRING" id="2741.SAMN04489866_11133"/>
<sequence length="635" mass="69767">MTETMKAKYDLIVVGAGHAGLEAAFAAAHMGKQVLLLTLSLDHIALLPCNPSIGGPAKGHLVREIDALGGVMGEAADATDIQMRLLNTQKGPAVQALRAQVDKPRYGAYMRQRLQEEANITLLERVVEGLIIEAGAVQGVVDEYETAWQAPRVIVCTGTYLRGQIIIGDLIKNAGPGGQVSPQGLSRSIAEDAGLATMRFKTGTPPRVDGRTLDRELMAVQPEDAPDRRFSHWSEAANGLEKRPCYLTYTSADTHAIIRDNWHRSPMQTGLVTGAPPRYCPSIEDKIHRFSDKSRHQLFIEPEGLDTTLYYMQGFATSLPFDVQEQMVHSVPGLAHATLVRAGYAIEYDLIEPTQLYPTLECQSVKGLYFAGQMNGTSGYEEAAAQGLMAGINAVLSLEGKAPFVLRRHEAYIGVLIDDLITKGTREPYRMLTSRCEYRLLLRQDNAHLRLTPYGRRLGLIDDDKWALFQADCDQIAAEKDRLKGVDVSPADADLAVLLTDRGSTPLKQKITALALLKRPEIGYRDLLALGYGDGCLPARIWREVETAIKYEGYIAKQEDQVARLEKLENKQLPADFDYSRVTGLRKEACEKLSQIRPLTVGQASRISGVNPADITVLLVGLKKAACLQGGNHDR</sequence>
<evidence type="ECO:0000256" key="10">
    <source>
        <dbReference type="ARBA" id="ARBA00031800"/>
    </source>
</evidence>
<keyword evidence="14" id="KW-1185">Reference proteome</keyword>
<dbReference type="GO" id="GO:0005829">
    <property type="term" value="C:cytosol"/>
    <property type="evidence" value="ECO:0007669"/>
    <property type="project" value="TreeGrafter"/>
</dbReference>
<evidence type="ECO:0000256" key="5">
    <source>
        <dbReference type="ARBA" id="ARBA00022630"/>
    </source>
</evidence>
<dbReference type="Pfam" id="PF01134">
    <property type="entry name" value="GIDA"/>
    <property type="match status" value="1"/>
</dbReference>
<dbReference type="SMART" id="SM01228">
    <property type="entry name" value="GIDA_assoc_3"/>
    <property type="match status" value="1"/>
</dbReference>
<dbReference type="GO" id="GO:0002098">
    <property type="term" value="P:tRNA wobble uridine modification"/>
    <property type="evidence" value="ECO:0007669"/>
    <property type="project" value="InterPro"/>
</dbReference>
<dbReference type="GO" id="GO:0030488">
    <property type="term" value="P:tRNA methylation"/>
    <property type="evidence" value="ECO:0007669"/>
    <property type="project" value="TreeGrafter"/>
</dbReference>
<keyword evidence="11" id="KW-0963">Cytoplasm</keyword>
<organism evidence="13 14">
    <name type="scientific">Peptococcus niger</name>
    <dbReference type="NCBI Taxonomy" id="2741"/>
    <lineage>
        <taxon>Bacteria</taxon>
        <taxon>Bacillati</taxon>
        <taxon>Bacillota</taxon>
        <taxon>Clostridia</taxon>
        <taxon>Eubacteriales</taxon>
        <taxon>Peptococcaceae</taxon>
        <taxon>Peptococcus</taxon>
    </lineage>
</organism>
<comment type="subunit">
    <text evidence="9 11">Homodimer. Heterotetramer of two MnmE and two MnmG subunits.</text>
</comment>
<comment type="caution">
    <text evidence="11">Lacks conserved residue(s) required for the propagation of feature annotation.</text>
</comment>
<comment type="function">
    <text evidence="2 11">NAD-binding protein involved in the addition of a carboxymethylaminomethyl (cmnm) group at the wobble position (U34) of certain tRNAs, forming tRNA-cmnm(5)s(2)U34.</text>
</comment>
<evidence type="ECO:0000256" key="3">
    <source>
        <dbReference type="ARBA" id="ARBA00007653"/>
    </source>
</evidence>
<dbReference type="InterPro" id="IPR004416">
    <property type="entry name" value="MnmG"/>
</dbReference>
<dbReference type="FunFam" id="3.50.50.60:FF:000002">
    <property type="entry name" value="tRNA uridine 5-carboxymethylaminomethyl modification enzyme MnmG"/>
    <property type="match status" value="1"/>
</dbReference>
<dbReference type="PRINTS" id="PR00411">
    <property type="entry name" value="PNDRDTASEI"/>
</dbReference>
<dbReference type="PROSITE" id="PS01281">
    <property type="entry name" value="GIDA_2"/>
    <property type="match status" value="1"/>
</dbReference>
<evidence type="ECO:0000313" key="14">
    <source>
        <dbReference type="Proteomes" id="UP000198995"/>
    </source>
</evidence>